<organism evidence="7">
    <name type="scientific">Blastocystis hominis</name>
    <dbReference type="NCBI Taxonomy" id="12968"/>
    <lineage>
        <taxon>Eukaryota</taxon>
        <taxon>Sar</taxon>
        <taxon>Stramenopiles</taxon>
        <taxon>Bigyra</taxon>
        <taxon>Opalozoa</taxon>
        <taxon>Opalinata</taxon>
        <taxon>Blastocystidae</taxon>
        <taxon>Blastocystis</taxon>
    </lineage>
</organism>
<keyword evidence="5" id="KW-0067">ATP-binding</keyword>
<dbReference type="InterPro" id="IPR000719">
    <property type="entry name" value="Prot_kinase_dom"/>
</dbReference>
<evidence type="ECO:0000313" key="8">
    <source>
        <dbReference type="Proteomes" id="UP000008312"/>
    </source>
</evidence>
<dbReference type="GO" id="GO:0004674">
    <property type="term" value="F:protein serine/threonine kinase activity"/>
    <property type="evidence" value="ECO:0007669"/>
    <property type="project" value="UniProtKB-KW"/>
</dbReference>
<evidence type="ECO:0000259" key="6">
    <source>
        <dbReference type="PROSITE" id="PS50011"/>
    </source>
</evidence>
<dbReference type="Gene3D" id="1.10.510.10">
    <property type="entry name" value="Transferase(Phosphotransferase) domain 1"/>
    <property type="match status" value="1"/>
</dbReference>
<dbReference type="EMBL" id="FN668647">
    <property type="protein sequence ID" value="CBK22139.2"/>
    <property type="molecule type" value="Genomic_DNA"/>
</dbReference>
<evidence type="ECO:0000313" key="7">
    <source>
        <dbReference type="EMBL" id="CBK22139.2"/>
    </source>
</evidence>
<reference evidence="7" key="1">
    <citation type="submission" date="2010-02" db="EMBL/GenBank/DDBJ databases">
        <title>Sequencing and annotation of the Blastocystis hominis genome.</title>
        <authorList>
            <person name="Wincker P."/>
        </authorList>
    </citation>
    <scope>NUCLEOTIDE SEQUENCE</scope>
    <source>
        <strain evidence="7">Singapore isolate B</strain>
    </source>
</reference>
<proteinExistence type="predicted"/>
<dbReference type="PROSITE" id="PS00108">
    <property type="entry name" value="PROTEIN_KINASE_ST"/>
    <property type="match status" value="1"/>
</dbReference>
<dbReference type="PROSITE" id="PS50011">
    <property type="entry name" value="PROTEIN_KINASE_DOM"/>
    <property type="match status" value="1"/>
</dbReference>
<keyword evidence="8" id="KW-1185">Reference proteome</keyword>
<accession>D8M250</accession>
<dbReference type="InParanoid" id="D8M250"/>
<protein>
    <recommendedName>
        <fullName evidence="6">Protein kinase domain-containing protein</fullName>
    </recommendedName>
</protein>
<evidence type="ECO:0000256" key="3">
    <source>
        <dbReference type="ARBA" id="ARBA00022741"/>
    </source>
</evidence>
<evidence type="ECO:0000256" key="1">
    <source>
        <dbReference type="ARBA" id="ARBA00022527"/>
    </source>
</evidence>
<dbReference type="OrthoDB" id="40902at2759"/>
<dbReference type="SUPFAM" id="SSF56112">
    <property type="entry name" value="Protein kinase-like (PK-like)"/>
    <property type="match status" value="1"/>
</dbReference>
<dbReference type="InterPro" id="IPR050205">
    <property type="entry name" value="CDPK_Ser/Thr_kinases"/>
</dbReference>
<keyword evidence="3" id="KW-0547">Nucleotide-binding</keyword>
<evidence type="ECO:0000256" key="2">
    <source>
        <dbReference type="ARBA" id="ARBA00022679"/>
    </source>
</evidence>
<dbReference type="AlphaFoldDB" id="D8M250"/>
<dbReference type="GeneID" id="24919401"/>
<dbReference type="CDD" id="cd05117">
    <property type="entry name" value="STKc_CAMK"/>
    <property type="match status" value="1"/>
</dbReference>
<dbReference type="FunFam" id="1.10.510.10:FF:000571">
    <property type="entry name" value="Maternal embryonic leucine zipper kinase"/>
    <property type="match status" value="1"/>
</dbReference>
<dbReference type="InterPro" id="IPR011009">
    <property type="entry name" value="Kinase-like_dom_sf"/>
</dbReference>
<dbReference type="OMA" id="NGQAWIN"/>
<keyword evidence="2" id="KW-0808">Transferase</keyword>
<name>D8M250_BLAHO</name>
<keyword evidence="1" id="KW-0723">Serine/threonine-protein kinase</keyword>
<dbReference type="Gene3D" id="3.30.200.20">
    <property type="entry name" value="Phosphorylase Kinase, domain 1"/>
    <property type="match status" value="1"/>
</dbReference>
<feature type="domain" description="Protein kinase" evidence="6">
    <location>
        <begin position="1"/>
        <end position="251"/>
    </location>
</feature>
<dbReference type="PANTHER" id="PTHR24349">
    <property type="entry name" value="SERINE/THREONINE-PROTEIN KINASE"/>
    <property type="match status" value="1"/>
</dbReference>
<gene>
    <name evidence="7" type="ORF">GSBLH_T00002203001</name>
</gene>
<dbReference type="RefSeq" id="XP_012896187.1">
    <property type="nucleotide sequence ID" value="XM_013040733.1"/>
</dbReference>
<dbReference type="Proteomes" id="UP000008312">
    <property type="component" value="Unassembled WGS sequence"/>
</dbReference>
<dbReference type="GO" id="GO:0005524">
    <property type="term" value="F:ATP binding"/>
    <property type="evidence" value="ECO:0007669"/>
    <property type="project" value="UniProtKB-KW"/>
</dbReference>
<dbReference type="Pfam" id="PF00069">
    <property type="entry name" value="Pkinase"/>
    <property type="match status" value="1"/>
</dbReference>
<evidence type="ECO:0000256" key="5">
    <source>
        <dbReference type="ARBA" id="ARBA00022840"/>
    </source>
</evidence>
<evidence type="ECO:0000256" key="4">
    <source>
        <dbReference type="ARBA" id="ARBA00022777"/>
    </source>
</evidence>
<sequence>MNIVETTRATGERYALKTINLVGLSPAMHERVVNESLILARMHHQNIVKLYEIYESDSAVYLIMELLSGGELFSRLMLQPEHKFSEEYACSIVNDMLNAICYLHNVKNIAHRDLKLSNVMFSDKSPNAELKLIDFGLSKILTANQYAHSVVGTRNYIAPEVYMRDYQGSGYTKACDMWSLGIICYFLLTGRNPLPSQPCTGPLQQLSGKIPYPRKYWNSISPEAKQFVEGLLQFDPAKRLTASQAQAHPWLRRQYPAVPKQFPASLVQNLQAFQGFNRLKKAAMTAVAYHLNSVGDPRGDDG</sequence>
<dbReference type="FunCoup" id="D8M250">
    <property type="interactions" value="5"/>
</dbReference>
<keyword evidence="4" id="KW-0418">Kinase</keyword>
<dbReference type="InterPro" id="IPR008271">
    <property type="entry name" value="Ser/Thr_kinase_AS"/>
</dbReference>
<dbReference type="SMART" id="SM00220">
    <property type="entry name" value="S_TKc"/>
    <property type="match status" value="1"/>
</dbReference>